<evidence type="ECO:0000256" key="1">
    <source>
        <dbReference type="SAM" id="MobiDB-lite"/>
    </source>
</evidence>
<name>F8PBV7_SERL9</name>
<gene>
    <name evidence="2" type="ORF">SERLADRAFT_479500</name>
</gene>
<feature type="compositionally biased region" description="Basic and acidic residues" evidence="1">
    <location>
        <begin position="135"/>
        <end position="164"/>
    </location>
</feature>
<accession>F8PBV7</accession>
<dbReference type="KEGG" id="sla:SERLADRAFT_479500"/>
<proteinExistence type="predicted"/>
<dbReference type="EMBL" id="GL945444">
    <property type="protein sequence ID" value="EGO19160.1"/>
    <property type="molecule type" value="Genomic_DNA"/>
</dbReference>
<feature type="region of interest" description="Disordered" evidence="1">
    <location>
        <begin position="119"/>
        <end position="170"/>
    </location>
</feature>
<dbReference type="RefSeq" id="XP_007323881.1">
    <property type="nucleotide sequence ID" value="XM_007323819.1"/>
</dbReference>
<dbReference type="HOGENOM" id="CLU_1086505_0_0_1"/>
<dbReference type="OrthoDB" id="3270768at2759"/>
<protein>
    <submittedName>
        <fullName evidence="2">Uncharacterized protein</fullName>
    </submittedName>
</protein>
<dbReference type="Proteomes" id="UP000008064">
    <property type="component" value="Unassembled WGS sequence"/>
</dbReference>
<organism>
    <name type="scientific">Serpula lacrymans var. lacrymans (strain S7.9)</name>
    <name type="common">Dry rot fungus</name>
    <dbReference type="NCBI Taxonomy" id="578457"/>
    <lineage>
        <taxon>Eukaryota</taxon>
        <taxon>Fungi</taxon>
        <taxon>Dikarya</taxon>
        <taxon>Basidiomycota</taxon>
        <taxon>Agaricomycotina</taxon>
        <taxon>Agaricomycetes</taxon>
        <taxon>Agaricomycetidae</taxon>
        <taxon>Boletales</taxon>
        <taxon>Coniophorineae</taxon>
        <taxon>Serpulaceae</taxon>
        <taxon>Serpula</taxon>
    </lineage>
</organism>
<reference evidence="2" key="1">
    <citation type="submission" date="2011-04" db="EMBL/GenBank/DDBJ databases">
        <title>Evolution of plant cell wall degrading machinery underlies the functional diversity of forest fungi.</title>
        <authorList>
            <consortium name="US DOE Joint Genome Institute (JGI-PGF)"/>
            <person name="Eastwood D.C."/>
            <person name="Floudas D."/>
            <person name="Binder M."/>
            <person name="Majcherczyk A."/>
            <person name="Schneider P."/>
            <person name="Aerts A."/>
            <person name="Asiegbu F.O."/>
            <person name="Baker S.E."/>
            <person name="Barry K."/>
            <person name="Bendiksby M."/>
            <person name="Blumentritt M."/>
            <person name="Coutinho P.M."/>
            <person name="Cullen D."/>
            <person name="Cullen D."/>
            <person name="Gathman A."/>
            <person name="Goodell B."/>
            <person name="Henrissat B."/>
            <person name="Ihrmark K."/>
            <person name="Kauserud H."/>
            <person name="Kohler A."/>
            <person name="LaButti K."/>
            <person name="Lapidus A."/>
            <person name="Lavin J.L."/>
            <person name="Lee Y.-H."/>
            <person name="Lindquist E."/>
            <person name="Lilly W."/>
            <person name="Lucas S."/>
            <person name="Morin E."/>
            <person name="Murat C."/>
            <person name="Oguiza J.A."/>
            <person name="Park J."/>
            <person name="Pisabarro A.G."/>
            <person name="Riley R."/>
            <person name="Rosling A."/>
            <person name="Salamov A."/>
            <person name="Schmidt O."/>
            <person name="Schmutz J."/>
            <person name="Skrede I."/>
            <person name="Stenlid J."/>
            <person name="Wiebenga A."/>
            <person name="Xie X."/>
            <person name="Kues U."/>
            <person name="Hibbett D.S."/>
            <person name="Hoffmeister D."/>
            <person name="Hogberg N."/>
            <person name="Martin F."/>
            <person name="Grigoriev I.V."/>
            <person name="Watkinson S.C."/>
        </authorList>
    </citation>
    <scope>NUCLEOTIDE SEQUENCE</scope>
    <source>
        <strain evidence="2">S7.9</strain>
    </source>
</reference>
<sequence>MRYTLQGDVGYMVRQHRRFKSTLIPDFLHMACELADGADGILQVVRTRHILINEIKPMKSLMAVSLVWQKLHSTLTGQMGDQAEHAFAEDKNLNVIGCIAAVGPYWYYGEINRLNMSPSEDPRNPTYSPSQGNDEVARGDSNNRKEDHRMAVDVDSSEHVRENSNSDTPVQRGLKQQLLDIFSAGALHILDGDSPGVFEMVLQRILELNKDFFDQTEDPVEVPPMQECLEILCGTMDKCQPHRVSYQLFSHNFHEI</sequence>
<dbReference type="GeneID" id="18821360"/>
<evidence type="ECO:0000313" key="2">
    <source>
        <dbReference type="EMBL" id="EGO19160.1"/>
    </source>
</evidence>
<dbReference type="AlphaFoldDB" id="F8PBV7"/>